<dbReference type="CDD" id="cd04242">
    <property type="entry name" value="AAK_G5K_ProB"/>
    <property type="match status" value="1"/>
</dbReference>
<keyword evidence="1 8" id="KW-0963">Cytoplasm</keyword>
<dbReference type="InterPro" id="IPR015947">
    <property type="entry name" value="PUA-like_sf"/>
</dbReference>
<keyword evidence="2 8" id="KW-0028">Amino-acid biosynthesis</keyword>
<feature type="domain" description="PUA" evidence="9">
    <location>
        <begin position="292"/>
        <end position="368"/>
    </location>
</feature>
<dbReference type="CDD" id="cd21157">
    <property type="entry name" value="PUA_G5K"/>
    <property type="match status" value="1"/>
</dbReference>
<dbReference type="PANTHER" id="PTHR43654">
    <property type="entry name" value="GLUTAMATE 5-KINASE"/>
    <property type="match status" value="1"/>
</dbReference>
<keyword evidence="6 8" id="KW-0418">Kinase</keyword>
<feature type="binding site" evidence="8">
    <location>
        <position position="149"/>
    </location>
    <ligand>
        <name>substrate</name>
    </ligand>
</feature>
<comment type="similarity">
    <text evidence="8">Belongs to the glutamate 5-kinase family.</text>
</comment>
<evidence type="ECO:0000313" key="10">
    <source>
        <dbReference type="EMBL" id="MAH62927.1"/>
    </source>
</evidence>
<organism evidence="10 11">
    <name type="scientific">SAR324 cluster bacterium</name>
    <dbReference type="NCBI Taxonomy" id="2024889"/>
    <lineage>
        <taxon>Bacteria</taxon>
        <taxon>Deltaproteobacteria</taxon>
        <taxon>SAR324 cluster</taxon>
    </lineage>
</organism>
<comment type="caution">
    <text evidence="10">The sequence shown here is derived from an EMBL/GenBank/DDBJ whole genome shotgun (WGS) entry which is preliminary data.</text>
</comment>
<dbReference type="InterPro" id="IPR036393">
    <property type="entry name" value="AceGlu_kinase-like_sf"/>
</dbReference>
<dbReference type="GO" id="GO:0055129">
    <property type="term" value="P:L-proline biosynthetic process"/>
    <property type="evidence" value="ECO:0007669"/>
    <property type="project" value="UniProtKB-UniRule"/>
</dbReference>
<comment type="caution">
    <text evidence="8">Lacks conserved residue(s) required for the propagation of feature annotation.</text>
</comment>
<dbReference type="InterPro" id="IPR001057">
    <property type="entry name" value="Glu/AcGlu_kinase"/>
</dbReference>
<dbReference type="Gene3D" id="2.30.130.10">
    <property type="entry name" value="PUA domain"/>
    <property type="match status" value="1"/>
</dbReference>
<dbReference type="GO" id="GO:0003723">
    <property type="term" value="F:RNA binding"/>
    <property type="evidence" value="ECO:0007669"/>
    <property type="project" value="InterPro"/>
</dbReference>
<evidence type="ECO:0000256" key="8">
    <source>
        <dbReference type="HAMAP-Rule" id="MF_00456"/>
    </source>
</evidence>
<dbReference type="InterPro" id="IPR041739">
    <property type="entry name" value="G5K_ProB"/>
</dbReference>
<feature type="binding site" evidence="8">
    <location>
        <position position="162"/>
    </location>
    <ligand>
        <name>substrate</name>
    </ligand>
</feature>
<evidence type="ECO:0000256" key="2">
    <source>
        <dbReference type="ARBA" id="ARBA00022605"/>
    </source>
</evidence>
<dbReference type="PIRSF" id="PIRSF000729">
    <property type="entry name" value="GK"/>
    <property type="match status" value="1"/>
</dbReference>
<evidence type="ECO:0000256" key="3">
    <source>
        <dbReference type="ARBA" id="ARBA00022650"/>
    </source>
</evidence>
<feature type="binding site" evidence="8">
    <location>
        <position position="12"/>
    </location>
    <ligand>
        <name>ATP</name>
        <dbReference type="ChEBI" id="CHEBI:30616"/>
    </ligand>
</feature>
<evidence type="ECO:0000313" key="11">
    <source>
        <dbReference type="Proteomes" id="UP000226525"/>
    </source>
</evidence>
<comment type="function">
    <text evidence="8">Catalyzes the transfer of a phosphate group to glutamate to form L-glutamate 5-phosphate.</text>
</comment>
<dbReference type="NCBIfam" id="TIGR01027">
    <property type="entry name" value="proB"/>
    <property type="match status" value="1"/>
</dbReference>
<sequence length="380" mass="41429">MPTSSQQTIVLKVGTYVLQQLNGKLDYNLIQELAKTIAELRQRGHEVLLVSSGAIGAGRERCTVLPNPPQAATPGKGRKELGIQQMLAAVGQVRLMQIYSEFFQEHQLLVAQVLVTRADFAKRQSYLNIRNTIQQLLYFGILPIINENDVVSTEELPFFGDNDQLAVSFAALAGASHLFFLTSAPGLLVREKQPDGSIKEVVLSEVKQVNKELLQHCQRPGTNVGRGGMESKVQAAGKSISFGINAYITSGKEPNTVLKILDGTQVGTHFLAHGSKLRGYRQWLAAGALSQGEIHVDSGAEQALRVHKKSLLLSGVCEVQGNFSAKDPVNIFNLQHELIGVGLAAQPAQALRVLLQQSEANRHTRAVIHRDDLFLADGHL</sequence>
<dbReference type="PANTHER" id="PTHR43654:SF3">
    <property type="entry name" value="GLUTAMATE 5-KINASE"/>
    <property type="match status" value="1"/>
</dbReference>
<dbReference type="PRINTS" id="PR00474">
    <property type="entry name" value="GLU5KINASE"/>
</dbReference>
<dbReference type="InterPro" id="IPR005715">
    <property type="entry name" value="Glu_5kinase/COase_Synthase"/>
</dbReference>
<dbReference type="HAMAP" id="MF_00456">
    <property type="entry name" value="ProB"/>
    <property type="match status" value="1"/>
</dbReference>
<feature type="binding site" evidence="8">
    <location>
        <position position="52"/>
    </location>
    <ligand>
        <name>substrate</name>
    </ligand>
</feature>
<dbReference type="InterPro" id="IPR036974">
    <property type="entry name" value="PUA_sf"/>
</dbReference>
<dbReference type="EMBL" id="NZEX01000061">
    <property type="protein sequence ID" value="MAH62927.1"/>
    <property type="molecule type" value="Genomic_DNA"/>
</dbReference>
<dbReference type="GO" id="GO:0004349">
    <property type="term" value="F:glutamate 5-kinase activity"/>
    <property type="evidence" value="ECO:0007669"/>
    <property type="project" value="UniProtKB-UniRule"/>
</dbReference>
<dbReference type="SMART" id="SM00359">
    <property type="entry name" value="PUA"/>
    <property type="match status" value="1"/>
</dbReference>
<evidence type="ECO:0000256" key="4">
    <source>
        <dbReference type="ARBA" id="ARBA00022679"/>
    </source>
</evidence>
<evidence type="ECO:0000256" key="7">
    <source>
        <dbReference type="ARBA" id="ARBA00022840"/>
    </source>
</evidence>
<evidence type="ECO:0000259" key="9">
    <source>
        <dbReference type="SMART" id="SM00359"/>
    </source>
</evidence>
<dbReference type="Pfam" id="PF00696">
    <property type="entry name" value="AA_kinase"/>
    <property type="match status" value="1"/>
</dbReference>
<dbReference type="Proteomes" id="UP000226525">
    <property type="component" value="Unassembled WGS sequence"/>
</dbReference>
<dbReference type="InterPro" id="IPR002478">
    <property type="entry name" value="PUA"/>
</dbReference>
<dbReference type="EC" id="2.7.2.11" evidence="8"/>
<dbReference type="AlphaFoldDB" id="A0A2D6YIA1"/>
<keyword evidence="4 8" id="KW-0808">Transferase</keyword>
<gene>
    <name evidence="8 10" type="primary">proB</name>
    <name evidence="10" type="ORF">CMN54_05665</name>
</gene>
<dbReference type="GO" id="GO:0005829">
    <property type="term" value="C:cytosol"/>
    <property type="evidence" value="ECO:0007669"/>
    <property type="project" value="TreeGrafter"/>
</dbReference>
<reference evidence="11" key="1">
    <citation type="submission" date="2017-09" db="EMBL/GenBank/DDBJ databases">
        <title>The Reconstruction of 2,631 Draft Metagenome-Assembled Genomes from the Global Oceans.</title>
        <authorList>
            <person name="Tully B.J."/>
            <person name="Graham E.D."/>
            <person name="Heidelberg J.F."/>
        </authorList>
    </citation>
    <scope>NUCLEOTIDE SEQUENCE [LARGE SCALE GENOMIC DNA]</scope>
</reference>
<keyword evidence="7 8" id="KW-0067">ATP-binding</keyword>
<keyword evidence="3 8" id="KW-0641">Proline biosynthesis</keyword>
<comment type="catalytic activity">
    <reaction evidence="8">
        <text>L-glutamate + ATP = L-glutamyl 5-phosphate + ADP</text>
        <dbReference type="Rhea" id="RHEA:14877"/>
        <dbReference type="ChEBI" id="CHEBI:29985"/>
        <dbReference type="ChEBI" id="CHEBI:30616"/>
        <dbReference type="ChEBI" id="CHEBI:58274"/>
        <dbReference type="ChEBI" id="CHEBI:456216"/>
        <dbReference type="EC" id="2.7.2.11"/>
    </reaction>
</comment>
<comment type="subcellular location">
    <subcellularLocation>
        <location evidence="8">Cytoplasm</location>
    </subcellularLocation>
</comment>
<dbReference type="SUPFAM" id="SSF53633">
    <property type="entry name" value="Carbamate kinase-like"/>
    <property type="match status" value="1"/>
</dbReference>
<name>A0A2D6YIA1_9DELT</name>
<dbReference type="Pfam" id="PF01472">
    <property type="entry name" value="PUA"/>
    <property type="match status" value="1"/>
</dbReference>
<dbReference type="InterPro" id="IPR001048">
    <property type="entry name" value="Asp/Glu/Uridylate_kinase"/>
</dbReference>
<dbReference type="UniPathway" id="UPA00098">
    <property type="reaction ID" value="UER00359"/>
</dbReference>
<dbReference type="InterPro" id="IPR011529">
    <property type="entry name" value="Glu_5kinase"/>
</dbReference>
<evidence type="ECO:0000256" key="6">
    <source>
        <dbReference type="ARBA" id="ARBA00022777"/>
    </source>
</evidence>
<proteinExistence type="inferred from homology"/>
<protein>
    <recommendedName>
        <fullName evidence="8">Glutamate 5-kinase</fullName>
        <ecNumber evidence="8">2.7.2.11</ecNumber>
    </recommendedName>
    <alternativeName>
        <fullName evidence="8">Gamma-glutamyl kinase</fullName>
        <shortName evidence="8">GK</shortName>
    </alternativeName>
</protein>
<dbReference type="Gene3D" id="3.40.1160.10">
    <property type="entry name" value="Acetylglutamate kinase-like"/>
    <property type="match status" value="1"/>
</dbReference>
<dbReference type="GO" id="GO:0005524">
    <property type="term" value="F:ATP binding"/>
    <property type="evidence" value="ECO:0007669"/>
    <property type="project" value="UniProtKB-KW"/>
</dbReference>
<evidence type="ECO:0000256" key="1">
    <source>
        <dbReference type="ARBA" id="ARBA00022490"/>
    </source>
</evidence>
<accession>A0A2D6YIA1</accession>
<keyword evidence="5 8" id="KW-0547">Nucleotide-binding</keyword>
<comment type="pathway">
    <text evidence="8">Amino-acid biosynthesis; L-proline biosynthesis; L-glutamate 5-semialdehyde from L-glutamate: step 1/2.</text>
</comment>
<dbReference type="SUPFAM" id="SSF88697">
    <property type="entry name" value="PUA domain-like"/>
    <property type="match status" value="1"/>
</dbReference>
<dbReference type="PROSITE" id="PS50890">
    <property type="entry name" value="PUA"/>
    <property type="match status" value="1"/>
</dbReference>
<evidence type="ECO:0000256" key="5">
    <source>
        <dbReference type="ARBA" id="ARBA00022741"/>
    </source>
</evidence>
<dbReference type="FunFam" id="3.40.1160.10:FF:000006">
    <property type="entry name" value="Glutamate 5-kinase"/>
    <property type="match status" value="1"/>
</dbReference>